<evidence type="ECO:0000313" key="2">
    <source>
        <dbReference type="EMBL" id="QCP10193.1"/>
    </source>
</evidence>
<gene>
    <name evidence="2" type="ORF">FCL38_06975</name>
</gene>
<dbReference type="InterPro" id="IPR012373">
    <property type="entry name" value="Ferrdict_sens_TM"/>
</dbReference>
<organism evidence="2 3">
    <name type="scientific">Pseudoduganella umbonata</name>
    <dbReference type="NCBI Taxonomy" id="864828"/>
    <lineage>
        <taxon>Bacteria</taxon>
        <taxon>Pseudomonadati</taxon>
        <taxon>Pseudomonadota</taxon>
        <taxon>Betaproteobacteria</taxon>
        <taxon>Burkholderiales</taxon>
        <taxon>Oxalobacteraceae</taxon>
        <taxon>Telluria group</taxon>
        <taxon>Pseudoduganella</taxon>
    </lineage>
</organism>
<dbReference type="Proteomes" id="UP000298763">
    <property type="component" value="Chromosome"/>
</dbReference>
<protein>
    <submittedName>
        <fullName evidence="2">DUF4880 domain-containing protein</fullName>
    </submittedName>
</protein>
<dbReference type="PANTHER" id="PTHR30273">
    <property type="entry name" value="PERIPLASMIC SIGNAL SENSOR AND SIGMA FACTOR ACTIVATOR FECR-RELATED"/>
    <property type="match status" value="1"/>
</dbReference>
<keyword evidence="3" id="KW-1185">Reference proteome</keyword>
<dbReference type="InterPro" id="IPR032623">
    <property type="entry name" value="FecR_N"/>
</dbReference>
<evidence type="ECO:0000313" key="3">
    <source>
        <dbReference type="Proteomes" id="UP000298763"/>
    </source>
</evidence>
<evidence type="ECO:0000259" key="1">
    <source>
        <dbReference type="Pfam" id="PF16220"/>
    </source>
</evidence>
<feature type="domain" description="FecR N-terminal" evidence="1">
    <location>
        <begin position="45"/>
        <end position="84"/>
    </location>
</feature>
<proteinExistence type="predicted"/>
<sequence length="348" mass="37024">MPRSRSASACRSAWCASTWRRRWPRAGPRHERTMSSPARSRAERTAIDWEVRLRDPDQDDRALAAFRQWHDGAPEHAAAWASLQDRLGRMRGPRAGDGIAMARALRHPVEERRRALRAGFGMAMLAVSGAGGWKLANELGYDATWRSGVGEHGAATLADGSALRFDAGSRIDLARASRTGGPAGAPIRLHLRQGQLLVSCRGPLTVAVAGADIGCDGAELCAGRLGRRGIVAVRGAGASLRLPGRAPVALASGTAYTFDGDGAEASPLSFNAATAWTRGMLVADRLPLPDLAEAFGRYHRGILRVRGAAAEHVISGVFRLADLEGALRQVAGVLPVQVARYGLLTVVE</sequence>
<name>A0ABX5UGS0_9BURK</name>
<dbReference type="Pfam" id="PF16220">
    <property type="entry name" value="DUF4880"/>
    <property type="match status" value="1"/>
</dbReference>
<dbReference type="EMBL" id="CP040017">
    <property type="protein sequence ID" value="QCP10193.1"/>
    <property type="molecule type" value="Genomic_DNA"/>
</dbReference>
<reference evidence="2 3" key="1">
    <citation type="submission" date="2019-05" db="EMBL/GenBank/DDBJ databases">
        <title>Draft Genome Sequences of Six Type Strains of the Genus Massilia.</title>
        <authorList>
            <person name="Miess H."/>
            <person name="Frediansyhah A."/>
            <person name="Gross H."/>
        </authorList>
    </citation>
    <scope>NUCLEOTIDE SEQUENCE [LARGE SCALE GENOMIC DNA]</scope>
    <source>
        <strain evidence="2 3">DSMZ 26121</strain>
    </source>
</reference>
<dbReference type="PIRSF" id="PIRSF018266">
    <property type="entry name" value="FecR"/>
    <property type="match status" value="1"/>
</dbReference>
<accession>A0ABX5UGS0</accession>
<dbReference type="PANTHER" id="PTHR30273:SF2">
    <property type="entry name" value="PROTEIN FECR"/>
    <property type="match status" value="1"/>
</dbReference>